<feature type="compositionally biased region" description="Acidic residues" evidence="6">
    <location>
        <begin position="784"/>
        <end position="799"/>
    </location>
</feature>
<dbReference type="CDD" id="cd13220">
    <property type="entry name" value="PH-GRAM_GRAMDC"/>
    <property type="match status" value="1"/>
</dbReference>
<dbReference type="Pfam" id="PF16016">
    <property type="entry name" value="VASt"/>
    <property type="match status" value="1"/>
</dbReference>
<evidence type="ECO:0000259" key="7">
    <source>
        <dbReference type="PROSITE" id="PS51778"/>
    </source>
</evidence>
<feature type="compositionally biased region" description="Polar residues" evidence="6">
    <location>
        <begin position="188"/>
        <end position="205"/>
    </location>
</feature>
<dbReference type="InterPro" id="IPR004182">
    <property type="entry name" value="GRAM"/>
</dbReference>
<evidence type="ECO:0000256" key="3">
    <source>
        <dbReference type="ARBA" id="ARBA00022692"/>
    </source>
</evidence>
<dbReference type="GO" id="GO:0032541">
    <property type="term" value="C:cortical endoplasmic reticulum"/>
    <property type="evidence" value="ECO:0007669"/>
    <property type="project" value="TreeGrafter"/>
</dbReference>
<evidence type="ECO:0000256" key="1">
    <source>
        <dbReference type="ARBA" id="ARBA00004167"/>
    </source>
</evidence>
<keyword evidence="4" id="KW-1133">Transmembrane helix</keyword>
<feature type="region of interest" description="Disordered" evidence="6">
    <location>
        <begin position="553"/>
        <end position="599"/>
    </location>
</feature>
<feature type="region of interest" description="Disordered" evidence="6">
    <location>
        <begin position="431"/>
        <end position="472"/>
    </location>
</feature>
<dbReference type="AlphaFoldDB" id="A0A9W4XTE6"/>
<feature type="compositionally biased region" description="Polar residues" evidence="6">
    <location>
        <begin position="1"/>
        <end position="26"/>
    </location>
</feature>
<feature type="region of interest" description="Disordered" evidence="6">
    <location>
        <begin position="1219"/>
        <end position="1239"/>
    </location>
</feature>
<dbReference type="GO" id="GO:0140268">
    <property type="term" value="C:endoplasmic reticulum-plasma membrane contact site"/>
    <property type="evidence" value="ECO:0007669"/>
    <property type="project" value="TreeGrafter"/>
</dbReference>
<comment type="caution">
    <text evidence="8">The sequence shown here is derived from an EMBL/GenBank/DDBJ whole genome shotgun (WGS) entry which is preliminary data.</text>
</comment>
<feature type="compositionally biased region" description="Basic residues" evidence="6">
    <location>
        <begin position="89"/>
        <end position="107"/>
    </location>
</feature>
<keyword evidence="5" id="KW-0472">Membrane</keyword>
<feature type="region of interest" description="Disordered" evidence="6">
    <location>
        <begin position="1"/>
        <end position="297"/>
    </location>
</feature>
<feature type="region of interest" description="Disordered" evidence="6">
    <location>
        <begin position="318"/>
        <end position="363"/>
    </location>
</feature>
<feature type="compositionally biased region" description="Basic and acidic residues" evidence="6">
    <location>
        <begin position="1224"/>
        <end position="1239"/>
    </location>
</feature>
<dbReference type="GO" id="GO:0005739">
    <property type="term" value="C:mitochondrion"/>
    <property type="evidence" value="ECO:0007669"/>
    <property type="project" value="TreeGrafter"/>
</dbReference>
<dbReference type="PANTHER" id="PTHR23319">
    <property type="entry name" value="GRAM DOMAIN CONTAINING 1B, ISOFORM E"/>
    <property type="match status" value="1"/>
</dbReference>
<feature type="compositionally biased region" description="Low complexity" evidence="6">
    <location>
        <begin position="39"/>
        <end position="48"/>
    </location>
</feature>
<dbReference type="OrthoDB" id="2162691at2759"/>
<dbReference type="GO" id="GO:0032934">
    <property type="term" value="F:sterol binding"/>
    <property type="evidence" value="ECO:0007669"/>
    <property type="project" value="TreeGrafter"/>
</dbReference>
<dbReference type="GO" id="GO:0032366">
    <property type="term" value="P:intracellular sterol transport"/>
    <property type="evidence" value="ECO:0007669"/>
    <property type="project" value="TreeGrafter"/>
</dbReference>
<keyword evidence="3" id="KW-0812">Transmembrane</keyword>
<sequence length="1239" mass="130349">MATSNPTRSRAASSVGQHGSRDNSLAPTGVHTIIKGGLSSSTTSIASSSDDRAPDNGSAYDWHMASDSNNMDKLKNHGSEDGHSESSSTHRRRMSKIFGRKTRRKSGHSNVSDSADDMIPPVPMMPAASQHGLSASEESLGLHKSVSSSLLTEDSDAEGAAPVRPGISPHHSHAGYLTLSSPLIAAQTVDSTPSESAASEDQASTPRHAHTFDVAATKRGSSPGRKLKEAFTPTSKRTITQKSSGGDAADSPRPSTSGGIGTLFGGKKRETTTILDDNTLQASPPPITTTKEVRPSSSLPVITPKLIVTELPATPPNLVEAPTTLVTPPTPTDAKSTFHTESTSSAKTPTQPTNPNVVVSPSGNMISHRRARSATNPPSKLSNSILAPLTPTIEEAKTPGGTAVPPQSPSGFFSSVFSAAQNAANTLSTTITNTATTNKPKGPGQQSKVEEGGGEEVLSANASSTAVNEGSEKRKLAVETLGSGNLSLAQLGIADPEEATIMSSSTNLPVASDDASAKAADLVAAQAVSAAYAAETPATIPNDDHARSLTAASTNAMSPPRQSDITDSPAAASIQRQGSIRSRVSGGKTRRHRGSSATTGNTIAAAIGASTSTLVPQAGGLSNQRLNGTGFAVASPKRNREFHALFKSVPEDDYLIEDYSAALQKEILLQGRLYVSEGHLCFSSNILGWVTNLVISFDEVVSVEKKSTAVVFPNAIVIQTLHARNVFASLLTRDTTYDLIIGIWKISHPNLKSSLNGVALDGSGTGDKTEKAESVGSEDGSVQDSEDDVYDEDAEDDDGMGSFTDAGEGSVTGSEIGSVAGEARKASAAIAQAVSGGTQKLSETAEATINGAPAIQDFPGAATHAPTECGDNDQHYDKLLIDTTIPAPLGKIYSLTFGPGSGVFMRKWLVEDQKSTDLQMEDDGKGLGEANKTFSFSYIKPLGGSIGPKQTKCNITSNLEQYDLNKAVTVLQATQTPDVPSGNIFVTKTRYCLMWGPNNSTRLIMTFTVEWSGKSWLRAPIEKGANDGQLTYATSLSTALRNAVAAKSSVPRGPGKAGKGKKRSKANVVAADAPAPAASAASAPAKENSWGVLDPLRSLLGPVADIIDMIITKQNLILLLGGILIYSWLFPRSHGVISPGYMSTAQRQVAYEELWRHEEAELWKWLEERVAMDHVHSSVAGGRVTYGQDMQDKLLSESMRERQVDDAIRTTEERLSALKRAVKRERETSTKSPKEESTT</sequence>
<evidence type="ECO:0000313" key="9">
    <source>
        <dbReference type="Proteomes" id="UP001152607"/>
    </source>
</evidence>
<dbReference type="InterPro" id="IPR031968">
    <property type="entry name" value="VASt"/>
</dbReference>
<gene>
    <name evidence="8" type="ORF">PDIGIT_LOCUS10057</name>
</gene>
<evidence type="ECO:0000256" key="5">
    <source>
        <dbReference type="ARBA" id="ARBA00023136"/>
    </source>
</evidence>
<dbReference type="InterPro" id="IPR011993">
    <property type="entry name" value="PH-like_dom_sf"/>
</dbReference>
<dbReference type="Gene3D" id="2.30.29.30">
    <property type="entry name" value="Pleckstrin-homology domain (PH domain)/Phosphotyrosine-binding domain (PTB)"/>
    <property type="match status" value="1"/>
</dbReference>
<feature type="compositionally biased region" description="Polar residues" evidence="6">
    <location>
        <begin position="272"/>
        <end position="282"/>
    </location>
</feature>
<dbReference type="InterPro" id="IPR051482">
    <property type="entry name" value="Cholesterol_transport"/>
</dbReference>
<feature type="region of interest" description="Disordered" evidence="6">
    <location>
        <begin position="762"/>
        <end position="814"/>
    </location>
</feature>
<dbReference type="EMBL" id="CAOQHR010000007">
    <property type="protein sequence ID" value="CAI6336951.1"/>
    <property type="molecule type" value="Genomic_DNA"/>
</dbReference>
<evidence type="ECO:0000256" key="6">
    <source>
        <dbReference type="SAM" id="MobiDB-lite"/>
    </source>
</evidence>
<dbReference type="SMART" id="SM00568">
    <property type="entry name" value="GRAM"/>
    <property type="match status" value="1"/>
</dbReference>
<organism evidence="8 9">
    <name type="scientific">Periconia digitata</name>
    <dbReference type="NCBI Taxonomy" id="1303443"/>
    <lineage>
        <taxon>Eukaryota</taxon>
        <taxon>Fungi</taxon>
        <taxon>Dikarya</taxon>
        <taxon>Ascomycota</taxon>
        <taxon>Pezizomycotina</taxon>
        <taxon>Dothideomycetes</taxon>
        <taxon>Pleosporomycetidae</taxon>
        <taxon>Pleosporales</taxon>
        <taxon>Massarineae</taxon>
        <taxon>Periconiaceae</taxon>
        <taxon>Periconia</taxon>
    </lineage>
</organism>
<reference evidence="8" key="1">
    <citation type="submission" date="2023-01" db="EMBL/GenBank/DDBJ databases">
        <authorList>
            <person name="Van Ghelder C."/>
            <person name="Rancurel C."/>
        </authorList>
    </citation>
    <scope>NUCLEOTIDE SEQUENCE</scope>
    <source>
        <strain evidence="8">CNCM I-4278</strain>
    </source>
</reference>
<evidence type="ECO:0000256" key="4">
    <source>
        <dbReference type="ARBA" id="ARBA00022989"/>
    </source>
</evidence>
<comment type="subcellular location">
    <subcellularLocation>
        <location evidence="1">Membrane</location>
        <topology evidence="1">Single-pass membrane protein</topology>
    </subcellularLocation>
</comment>
<dbReference type="Proteomes" id="UP001152607">
    <property type="component" value="Unassembled WGS sequence"/>
</dbReference>
<feature type="compositionally biased region" description="Polar residues" evidence="6">
    <location>
        <begin position="553"/>
        <end position="566"/>
    </location>
</feature>
<dbReference type="GO" id="GO:0120015">
    <property type="term" value="F:sterol transfer activity"/>
    <property type="evidence" value="ECO:0007669"/>
    <property type="project" value="TreeGrafter"/>
</dbReference>
<dbReference type="PANTHER" id="PTHR23319:SF4">
    <property type="entry name" value="GRAM DOMAIN CONTAINING 1B, ISOFORM E"/>
    <property type="match status" value="1"/>
</dbReference>
<evidence type="ECO:0000256" key="2">
    <source>
        <dbReference type="ARBA" id="ARBA00006582"/>
    </source>
</evidence>
<name>A0A9W4XTE6_9PLEO</name>
<dbReference type="Pfam" id="PF02893">
    <property type="entry name" value="GRAM"/>
    <property type="match status" value="1"/>
</dbReference>
<accession>A0A9W4XTE6</accession>
<protein>
    <recommendedName>
        <fullName evidence="7">VASt domain-containing protein</fullName>
    </recommendedName>
</protein>
<proteinExistence type="inferred from homology"/>
<feature type="compositionally biased region" description="Polar residues" evidence="6">
    <location>
        <begin position="333"/>
        <end position="363"/>
    </location>
</feature>
<evidence type="ECO:0000313" key="8">
    <source>
        <dbReference type="EMBL" id="CAI6336951.1"/>
    </source>
</evidence>
<feature type="domain" description="VASt" evidence="7">
    <location>
        <begin position="876"/>
        <end position="1048"/>
    </location>
</feature>
<keyword evidence="9" id="KW-1185">Reference proteome</keyword>
<feature type="compositionally biased region" description="Basic and acidic residues" evidence="6">
    <location>
        <begin position="70"/>
        <end position="84"/>
    </location>
</feature>
<feature type="region of interest" description="Disordered" evidence="6">
    <location>
        <begin position="1047"/>
        <end position="1068"/>
    </location>
</feature>
<dbReference type="GO" id="GO:0005886">
    <property type="term" value="C:plasma membrane"/>
    <property type="evidence" value="ECO:0007669"/>
    <property type="project" value="TreeGrafter"/>
</dbReference>
<comment type="similarity">
    <text evidence="2">Belongs to the YSP2 family.</text>
</comment>
<dbReference type="PROSITE" id="PS51778">
    <property type="entry name" value="VAST"/>
    <property type="match status" value="1"/>
</dbReference>
<dbReference type="GO" id="GO:0005789">
    <property type="term" value="C:endoplasmic reticulum membrane"/>
    <property type="evidence" value="ECO:0007669"/>
    <property type="project" value="TreeGrafter"/>
</dbReference>
<feature type="compositionally biased region" description="Polar residues" evidence="6">
    <location>
        <begin position="232"/>
        <end position="244"/>
    </location>
</feature>